<dbReference type="Pfam" id="PF08327">
    <property type="entry name" value="AHSA1"/>
    <property type="match status" value="3"/>
</dbReference>
<evidence type="ECO:0000313" key="4">
    <source>
        <dbReference type="Proteomes" id="UP000028194"/>
    </source>
</evidence>
<dbReference type="PANTHER" id="PTHR36929">
    <property type="entry name" value="ATTACHMENT SUBUNIT, PUTATIVE-RELATED"/>
    <property type="match status" value="1"/>
</dbReference>
<dbReference type="eggNOG" id="arCOG05261">
    <property type="taxonomic scope" value="Archaea"/>
</dbReference>
<dbReference type="InterPro" id="IPR023393">
    <property type="entry name" value="START-like_dom_sf"/>
</dbReference>
<dbReference type="STRING" id="1459636.NTE_00447"/>
<dbReference type="SUPFAM" id="SSF55961">
    <property type="entry name" value="Bet v1-like"/>
    <property type="match status" value="3"/>
</dbReference>
<organism evidence="3 4">
    <name type="scientific">Candidatus Nitrososphaera evergladensis SR1</name>
    <dbReference type="NCBI Taxonomy" id="1459636"/>
    <lineage>
        <taxon>Archaea</taxon>
        <taxon>Nitrososphaerota</taxon>
        <taxon>Nitrososphaeria</taxon>
        <taxon>Nitrososphaerales</taxon>
        <taxon>Nitrososphaeraceae</taxon>
        <taxon>Nitrososphaera</taxon>
    </lineage>
</organism>
<dbReference type="OrthoDB" id="9351at2157"/>
<dbReference type="CDD" id="cd08894">
    <property type="entry name" value="SRPBCC_CalC_Aha1-like_1"/>
    <property type="match status" value="1"/>
</dbReference>
<reference evidence="3 4" key="1">
    <citation type="journal article" date="2014" name="PLoS ONE">
        <title>Genome Sequence of Candidatus Nitrososphaera evergladensis from Group I.1b Enriched from Everglades Soil Reveals Novel Genomic Features of the Ammonia-Oxidizing Archaea.</title>
        <authorList>
            <person name="Zhalnina K.V."/>
            <person name="Dias R."/>
            <person name="Leonard M.T."/>
            <person name="Dorr de Quadros P."/>
            <person name="Camargo F.A."/>
            <person name="Drew J.C."/>
            <person name="Farmerie W.G."/>
            <person name="Daroub S.H."/>
            <person name="Triplett E.W."/>
        </authorList>
    </citation>
    <scope>NUCLEOTIDE SEQUENCE [LARGE SCALE GENOMIC DNA]</scope>
    <source>
        <strain evidence="3 4">SR1</strain>
    </source>
</reference>
<dbReference type="Proteomes" id="UP000028194">
    <property type="component" value="Chromosome"/>
</dbReference>
<dbReference type="EMBL" id="CP007174">
    <property type="protein sequence ID" value="AIF82529.1"/>
    <property type="molecule type" value="Genomic_DNA"/>
</dbReference>
<dbReference type="AlphaFoldDB" id="A0A075MT85"/>
<accession>A0A075MT85</accession>
<feature type="domain" description="Activator of Hsp90 ATPase homologue 1/2-like C-terminal" evidence="2">
    <location>
        <begin position="154"/>
        <end position="283"/>
    </location>
</feature>
<dbReference type="CDD" id="cd07814">
    <property type="entry name" value="SRPBCC_CalC_Aha1-like"/>
    <property type="match status" value="2"/>
</dbReference>
<dbReference type="KEGG" id="nev:NTE_00447"/>
<dbReference type="Gene3D" id="3.30.530.20">
    <property type="match status" value="3"/>
</dbReference>
<name>A0A075MT85_9ARCH</name>
<dbReference type="PANTHER" id="PTHR36929:SF5">
    <property type="entry name" value="BLR6751 PROTEIN"/>
    <property type="match status" value="1"/>
</dbReference>
<proteinExistence type="inferred from homology"/>
<evidence type="ECO:0000313" key="3">
    <source>
        <dbReference type="EMBL" id="AIF82529.1"/>
    </source>
</evidence>
<dbReference type="HOGENOM" id="CLU_048693_0_0_2"/>
<evidence type="ECO:0000256" key="1">
    <source>
        <dbReference type="ARBA" id="ARBA00006817"/>
    </source>
</evidence>
<dbReference type="InterPro" id="IPR013538">
    <property type="entry name" value="ASHA1/2-like_C"/>
</dbReference>
<sequence>MTGTIQKSLVVNAPPAVVFKALTSENDLTHWFPNIARLEPRVGGSVEFRFTRDHKGRSGLDHRVVGKVLEFVPDTTFSMSWKNTSDPDFPDTTVTWTLEPAGNERTRVTLVHAGFEKGSSWFDLHDDGWSYFTVQLAVFCKDNTKEIRKTIIIDAPRELVFNMWTDPEHVTKWWGPRGFTTTIYEMDVRPGGVWRFVMHGPDGTDYQNKIIYDEIVKPERIVYSHVSGPQFRVTATFDEQEDGKTKLTMRMLFESAGERDNVVKKYGAIEGLNQTLERLVEQLAKVSAERQEFVITRVFDAPRDLVWEAFAESERLARWWGPKGFAMLVNKLDFHPGGIFHFSLRSPDGQEMWGKFVYREIVKPERIVFVNSFSDKDGNTTRGPFSATWPLEILSTLTFSEDEKEKTTTLTLRWRPINATEQEHRTFEAEFKSMQQGFGGTFDQLTEYLAKHR</sequence>
<protein>
    <recommendedName>
        <fullName evidence="2">Activator of Hsp90 ATPase homologue 1/2-like C-terminal domain-containing protein</fullName>
    </recommendedName>
</protein>
<feature type="domain" description="Activator of Hsp90 ATPase homologue 1/2-like C-terminal" evidence="2">
    <location>
        <begin position="12"/>
        <end position="137"/>
    </location>
</feature>
<evidence type="ECO:0000259" key="2">
    <source>
        <dbReference type="Pfam" id="PF08327"/>
    </source>
</evidence>
<feature type="domain" description="Activator of Hsp90 ATPase homologue 1/2-like C-terminal" evidence="2">
    <location>
        <begin position="300"/>
        <end position="449"/>
    </location>
</feature>
<keyword evidence="4" id="KW-1185">Reference proteome</keyword>
<comment type="similarity">
    <text evidence="1">Belongs to the AHA1 family.</text>
</comment>
<gene>
    <name evidence="3" type="ORF">NTE_00447</name>
</gene>